<evidence type="ECO:0000313" key="13">
    <source>
        <dbReference type="Proteomes" id="UP000000759"/>
    </source>
</evidence>
<dbReference type="InterPro" id="IPR049563">
    <property type="entry name" value="TXTP-like"/>
</dbReference>
<name>B7GCT1_PHATC</name>
<keyword evidence="5" id="KW-0677">Repeat</keyword>
<dbReference type="GeneID" id="7198752"/>
<keyword evidence="8 9" id="KW-0472">Membrane</keyword>
<feature type="repeat" description="Solcar" evidence="9">
    <location>
        <begin position="122"/>
        <end position="218"/>
    </location>
</feature>
<keyword evidence="6" id="KW-1133">Transmembrane helix</keyword>
<keyword evidence="4 9" id="KW-0812">Transmembrane</keyword>
<evidence type="ECO:0000256" key="8">
    <source>
        <dbReference type="ARBA" id="ARBA00023136"/>
    </source>
</evidence>
<dbReference type="AlphaFoldDB" id="B7GCT1"/>
<dbReference type="InterPro" id="IPR002067">
    <property type="entry name" value="MCP"/>
</dbReference>
<feature type="region of interest" description="Disordered" evidence="11">
    <location>
        <begin position="1"/>
        <end position="24"/>
    </location>
</feature>
<feature type="repeat" description="Solcar" evidence="9">
    <location>
        <begin position="232"/>
        <end position="318"/>
    </location>
</feature>
<evidence type="ECO:0000256" key="2">
    <source>
        <dbReference type="ARBA" id="ARBA00006375"/>
    </source>
</evidence>
<dbReference type="RefSeq" id="XP_002184938.1">
    <property type="nucleotide sequence ID" value="XM_002184902.1"/>
</dbReference>
<evidence type="ECO:0000256" key="6">
    <source>
        <dbReference type="ARBA" id="ARBA00022989"/>
    </source>
</evidence>
<dbReference type="KEGG" id="pti:PHATRDRAFT_23709"/>
<protein>
    <submittedName>
        <fullName evidence="12">Uncharacterized protein</fullName>
    </submittedName>
</protein>
<comment type="similarity">
    <text evidence="2 10">Belongs to the mitochondrial carrier (TC 2.A.29) family.</text>
</comment>
<dbReference type="GO" id="GO:0005469">
    <property type="term" value="F:succinate:fumarate antiporter activity"/>
    <property type="evidence" value="ECO:0007669"/>
    <property type="project" value="TreeGrafter"/>
</dbReference>
<dbReference type="InParanoid" id="B7GCT1"/>
<dbReference type="PRINTS" id="PR00926">
    <property type="entry name" value="MITOCARRIER"/>
</dbReference>
<dbReference type="eggNOG" id="KOG0756">
    <property type="taxonomic scope" value="Eukaryota"/>
</dbReference>
<evidence type="ECO:0000256" key="3">
    <source>
        <dbReference type="ARBA" id="ARBA00022448"/>
    </source>
</evidence>
<organism evidence="12 13">
    <name type="scientific">Phaeodactylum tricornutum (strain CCAP 1055/1)</name>
    <dbReference type="NCBI Taxonomy" id="556484"/>
    <lineage>
        <taxon>Eukaryota</taxon>
        <taxon>Sar</taxon>
        <taxon>Stramenopiles</taxon>
        <taxon>Ochrophyta</taxon>
        <taxon>Bacillariophyta</taxon>
        <taxon>Bacillariophyceae</taxon>
        <taxon>Bacillariophycidae</taxon>
        <taxon>Naviculales</taxon>
        <taxon>Phaeodactylaceae</taxon>
        <taxon>Phaeodactylum</taxon>
    </lineage>
</organism>
<evidence type="ECO:0000256" key="11">
    <source>
        <dbReference type="SAM" id="MobiDB-lite"/>
    </source>
</evidence>
<dbReference type="GO" id="GO:0031966">
    <property type="term" value="C:mitochondrial membrane"/>
    <property type="evidence" value="ECO:0007669"/>
    <property type="project" value="UniProtKB-SubCell"/>
</dbReference>
<evidence type="ECO:0000256" key="10">
    <source>
        <dbReference type="RuleBase" id="RU000488"/>
    </source>
</evidence>
<dbReference type="PROSITE" id="PS50920">
    <property type="entry name" value="SOLCAR"/>
    <property type="match status" value="3"/>
</dbReference>
<dbReference type="PaxDb" id="2850-Phatr23709"/>
<evidence type="ECO:0000256" key="5">
    <source>
        <dbReference type="ARBA" id="ARBA00022737"/>
    </source>
</evidence>
<dbReference type="PANTHER" id="PTHR45788:SF2">
    <property type="entry name" value="SUCCINATE_FUMARATE MITOCHONDRIAL TRANSPORTER"/>
    <property type="match status" value="1"/>
</dbReference>
<evidence type="ECO:0000313" key="12">
    <source>
        <dbReference type="EMBL" id="EEC43674.1"/>
    </source>
</evidence>
<keyword evidence="13" id="KW-1185">Reference proteome</keyword>
<comment type="subcellular location">
    <subcellularLocation>
        <location evidence="1">Mitochondrion membrane</location>
        <topology evidence="1">Multi-pass membrane protein</topology>
    </subcellularLocation>
</comment>
<dbReference type="Proteomes" id="UP000000759">
    <property type="component" value="Chromosome 26"/>
</dbReference>
<dbReference type="InterPro" id="IPR023395">
    <property type="entry name" value="MCP_dom_sf"/>
</dbReference>
<dbReference type="PROSITE" id="PS51257">
    <property type="entry name" value="PROKAR_LIPOPROTEIN"/>
    <property type="match status" value="1"/>
</dbReference>
<reference evidence="12 13" key="1">
    <citation type="journal article" date="2008" name="Nature">
        <title>The Phaeodactylum genome reveals the evolutionary history of diatom genomes.</title>
        <authorList>
            <person name="Bowler C."/>
            <person name="Allen A.E."/>
            <person name="Badger J.H."/>
            <person name="Grimwood J."/>
            <person name="Jabbari K."/>
            <person name="Kuo A."/>
            <person name="Maheswari U."/>
            <person name="Martens C."/>
            <person name="Maumus F."/>
            <person name="Otillar R.P."/>
            <person name="Rayko E."/>
            <person name="Salamov A."/>
            <person name="Vandepoele K."/>
            <person name="Beszteri B."/>
            <person name="Gruber A."/>
            <person name="Heijde M."/>
            <person name="Katinka M."/>
            <person name="Mock T."/>
            <person name="Valentin K."/>
            <person name="Verret F."/>
            <person name="Berges J.A."/>
            <person name="Brownlee C."/>
            <person name="Cadoret J.P."/>
            <person name="Chiovitti A."/>
            <person name="Choi C.J."/>
            <person name="Coesel S."/>
            <person name="De Martino A."/>
            <person name="Detter J.C."/>
            <person name="Durkin C."/>
            <person name="Falciatore A."/>
            <person name="Fournet J."/>
            <person name="Haruta M."/>
            <person name="Huysman M.J."/>
            <person name="Jenkins B.D."/>
            <person name="Jiroutova K."/>
            <person name="Jorgensen R.E."/>
            <person name="Joubert Y."/>
            <person name="Kaplan A."/>
            <person name="Kroger N."/>
            <person name="Kroth P.G."/>
            <person name="La Roche J."/>
            <person name="Lindquist E."/>
            <person name="Lommer M."/>
            <person name="Martin-Jezequel V."/>
            <person name="Lopez P.J."/>
            <person name="Lucas S."/>
            <person name="Mangogna M."/>
            <person name="McGinnis K."/>
            <person name="Medlin L.K."/>
            <person name="Montsant A."/>
            <person name="Oudot-Le Secq M.P."/>
            <person name="Napoli C."/>
            <person name="Obornik M."/>
            <person name="Parker M.S."/>
            <person name="Petit J.L."/>
            <person name="Porcel B.M."/>
            <person name="Poulsen N."/>
            <person name="Robison M."/>
            <person name="Rychlewski L."/>
            <person name="Rynearson T.A."/>
            <person name="Schmutz J."/>
            <person name="Shapiro H."/>
            <person name="Siaut M."/>
            <person name="Stanley M."/>
            <person name="Sussman M.R."/>
            <person name="Taylor A.R."/>
            <person name="Vardi A."/>
            <person name="von Dassow P."/>
            <person name="Vyverman W."/>
            <person name="Willis A."/>
            <person name="Wyrwicz L.S."/>
            <person name="Rokhsar D.S."/>
            <person name="Weissenbach J."/>
            <person name="Armbrust E.V."/>
            <person name="Green B.R."/>
            <person name="Van de Peer Y."/>
            <person name="Grigoriev I.V."/>
        </authorList>
    </citation>
    <scope>NUCLEOTIDE SEQUENCE [LARGE SCALE GENOMIC DNA]</scope>
    <source>
        <strain evidence="12 13">CCAP 1055/1</strain>
    </source>
</reference>
<dbReference type="Gene3D" id="1.50.40.10">
    <property type="entry name" value="Mitochondrial carrier domain"/>
    <property type="match status" value="1"/>
</dbReference>
<dbReference type="SUPFAM" id="SSF103506">
    <property type="entry name" value="Mitochondrial carrier"/>
    <property type="match status" value="1"/>
</dbReference>
<dbReference type="Pfam" id="PF00153">
    <property type="entry name" value="Mito_carr"/>
    <property type="match status" value="3"/>
</dbReference>
<feature type="repeat" description="Solcar" evidence="9">
    <location>
        <begin position="22"/>
        <end position="110"/>
    </location>
</feature>
<evidence type="ECO:0000256" key="7">
    <source>
        <dbReference type="ARBA" id="ARBA00023128"/>
    </source>
</evidence>
<gene>
    <name evidence="12" type="ORF">PHATRDRAFT_23709</name>
</gene>
<dbReference type="OrthoDB" id="1924968at2759"/>
<evidence type="ECO:0000256" key="4">
    <source>
        <dbReference type="ARBA" id="ARBA00022692"/>
    </source>
</evidence>
<sequence>MSTRSNLQPTSTPPAPTPPTKKHPLQHLIAGGCAGLVESSVCHPLDTIKTRMQLPAAGVVQAPLGPIGTARRIVQREGLLALYKGLTAVYTGIVPKMAIRFVSFEQYREFLTARLGNADKSNATQITFTAGLFSGLTEAVLVVTPAEVCKIRMQSQYHSMMDPTAMQHRKYTNVLQTAMLIVKEEGAGALYKGVVPTMLRQGCNQAVNFTAYSAIKQQVMQWQGTDSLASWQSLLIGGLSGGMGPVVNNPLDVVKTRLQKQVVAAGKPAKYTGLAQACVVIAKEEGVLALWKGITPRLMRIMPGQAITFMTYEAVSAQMTQWGLFGQ</sequence>
<dbReference type="STRING" id="556484.B7GCT1"/>
<dbReference type="InterPro" id="IPR018108">
    <property type="entry name" value="MCP_transmembrane"/>
</dbReference>
<proteinExistence type="inferred from homology"/>
<evidence type="ECO:0000256" key="9">
    <source>
        <dbReference type="PROSITE-ProRule" id="PRU00282"/>
    </source>
</evidence>
<keyword evidence="3 10" id="KW-0813">Transport</keyword>
<dbReference type="PANTHER" id="PTHR45788">
    <property type="entry name" value="SUCCINATE/FUMARATE MITOCHONDRIAL TRANSPORTER-RELATED"/>
    <property type="match status" value="1"/>
</dbReference>
<keyword evidence="7" id="KW-0496">Mitochondrion</keyword>
<reference evidence="13" key="2">
    <citation type="submission" date="2008-08" db="EMBL/GenBank/DDBJ databases">
        <authorList>
            <consortium name="Diatom Consortium"/>
            <person name="Grigoriev I."/>
            <person name="Grimwood J."/>
            <person name="Kuo A."/>
            <person name="Otillar R.P."/>
            <person name="Salamov A."/>
            <person name="Detter J.C."/>
            <person name="Lindquist E."/>
            <person name="Shapiro H."/>
            <person name="Lucas S."/>
            <person name="Glavina del Rio T."/>
            <person name="Pitluck S."/>
            <person name="Rokhsar D."/>
            <person name="Bowler C."/>
        </authorList>
    </citation>
    <scope>GENOME REANNOTATION</scope>
    <source>
        <strain evidence="13">CCAP 1055/1</strain>
    </source>
</reference>
<evidence type="ECO:0000256" key="1">
    <source>
        <dbReference type="ARBA" id="ARBA00004225"/>
    </source>
</evidence>
<accession>B7GCT1</accession>
<dbReference type="EMBL" id="CM000628">
    <property type="protein sequence ID" value="EEC43674.1"/>
    <property type="molecule type" value="Genomic_DNA"/>
</dbReference>